<keyword evidence="2" id="KW-0472">Membrane</keyword>
<keyword evidence="2" id="KW-1133">Transmembrane helix</keyword>
<comment type="caution">
    <text evidence="3">The sequence shown here is derived from an EMBL/GenBank/DDBJ whole genome shotgun (WGS) entry which is preliminary data.</text>
</comment>
<evidence type="ECO:0008006" key="5">
    <source>
        <dbReference type="Google" id="ProtNLM"/>
    </source>
</evidence>
<keyword evidence="2" id="KW-0812">Transmembrane</keyword>
<feature type="transmembrane region" description="Helical" evidence="2">
    <location>
        <begin position="152"/>
        <end position="178"/>
    </location>
</feature>
<reference evidence="3" key="1">
    <citation type="submission" date="2022-07" db="EMBL/GenBank/DDBJ databases">
        <title>Genome Sequence of Xylaria arbuscula.</title>
        <authorList>
            <person name="Buettner E."/>
        </authorList>
    </citation>
    <scope>NUCLEOTIDE SEQUENCE</scope>
    <source>
        <strain evidence="3">VT107</strain>
    </source>
</reference>
<proteinExistence type="predicted"/>
<gene>
    <name evidence="3" type="ORF">NPX13_g8478</name>
</gene>
<dbReference type="Proteomes" id="UP001148614">
    <property type="component" value="Unassembled WGS sequence"/>
</dbReference>
<accession>A0A9W8TJT2</accession>
<keyword evidence="4" id="KW-1185">Reference proteome</keyword>
<name>A0A9W8TJT2_9PEZI</name>
<feature type="region of interest" description="Disordered" evidence="1">
    <location>
        <begin position="117"/>
        <end position="149"/>
    </location>
</feature>
<evidence type="ECO:0000313" key="4">
    <source>
        <dbReference type="Proteomes" id="UP001148614"/>
    </source>
</evidence>
<evidence type="ECO:0000256" key="2">
    <source>
        <dbReference type="SAM" id="Phobius"/>
    </source>
</evidence>
<feature type="compositionally biased region" description="Low complexity" evidence="1">
    <location>
        <begin position="117"/>
        <end position="145"/>
    </location>
</feature>
<dbReference type="VEuPathDB" id="FungiDB:F4678DRAFT_427416"/>
<dbReference type="AlphaFoldDB" id="A0A9W8TJT2"/>
<dbReference type="EMBL" id="JANPWZ010001869">
    <property type="protein sequence ID" value="KAJ3562666.1"/>
    <property type="molecule type" value="Genomic_DNA"/>
</dbReference>
<protein>
    <recommendedName>
        <fullName evidence="5">Mid2 domain-containing protein</fullName>
    </recommendedName>
</protein>
<sequence>MGYLVRVARPLVVCALGILPFVGASSILTFSDQSCRTSRNTINVKDATGSGECTKITSGFTSFMIGELGDGCTVTIYGDDPEDPICSATNNTIAEPSVCYNTTWTYFSVDLCSKQTSSSTTTLPFTSTSTSSSATSTATSPTATPESNHLNVGAVVGGTISGVFVVSLLVGAGVYLFWFRPKQQRQLAELPANSVTSPGGNGEAYVMKDYHGKMSSYKPLPGEPQPVYELSPQYIAEVHGQTHERHELPP</sequence>
<evidence type="ECO:0000256" key="1">
    <source>
        <dbReference type="SAM" id="MobiDB-lite"/>
    </source>
</evidence>
<organism evidence="3 4">
    <name type="scientific">Xylaria arbuscula</name>
    <dbReference type="NCBI Taxonomy" id="114810"/>
    <lineage>
        <taxon>Eukaryota</taxon>
        <taxon>Fungi</taxon>
        <taxon>Dikarya</taxon>
        <taxon>Ascomycota</taxon>
        <taxon>Pezizomycotina</taxon>
        <taxon>Sordariomycetes</taxon>
        <taxon>Xylariomycetidae</taxon>
        <taxon>Xylariales</taxon>
        <taxon>Xylariaceae</taxon>
        <taxon>Xylaria</taxon>
    </lineage>
</organism>
<evidence type="ECO:0000313" key="3">
    <source>
        <dbReference type="EMBL" id="KAJ3562666.1"/>
    </source>
</evidence>